<dbReference type="RefSeq" id="WP_013944137.1">
    <property type="nucleotide sequence ID" value="NC_015713.1"/>
</dbReference>
<reference key="1">
    <citation type="journal article" date="2011" name="Mol. Biol. Evol.">
        <title>Unity in variety -- the pan-genome of the Chlamydiae.</title>
        <authorList>
            <person name="Collingro A."/>
            <person name="Tischler P."/>
            <person name="Weinmaier T."/>
            <person name="Penz T."/>
            <person name="Heinz E."/>
            <person name="Brunham R.C."/>
            <person name="Read T.D."/>
            <person name="Bavoil P.M."/>
            <person name="Sachse K."/>
            <person name="Kahane S."/>
            <person name="Friedman M.G."/>
            <person name="Rattei T."/>
            <person name="Myers G.S.A."/>
            <person name="Horn M."/>
        </authorList>
    </citation>
    <scope>NUCLEOTIDE SEQUENCE</scope>
    <source>
        <strain>Z</strain>
    </source>
</reference>
<evidence type="ECO:0000313" key="3">
    <source>
        <dbReference type="Proteomes" id="UP000000496"/>
    </source>
</evidence>
<sequence length="203" mass="22035">MALKPANTSNTVIDFAYNTTCVYKASKSKVKETGSASVHKIATAVHATAQNVSHKKSEAKEGFKAGIKAAKKFLSQEKRERAENPHETQRKPEKKSLKERAVNRTVAKGINVAMDFITEERLEAAGEAFGKKIFTPTAPSTFVNSAGAFLRGFYRVGSQNLFSESTHNTITRYASTTFAYLSTATSFVLDNLTDVCGIALSGV</sequence>
<dbReference type="AlphaFoldDB" id="F8L333"/>
<protein>
    <submittedName>
        <fullName evidence="2">Uncharacterized protein</fullName>
    </submittedName>
</protein>
<organism evidence="2 3">
    <name type="scientific">Simkania negevensis (strain ATCC VR-1471 / DSM 27360 / Z)</name>
    <dbReference type="NCBI Taxonomy" id="331113"/>
    <lineage>
        <taxon>Bacteria</taxon>
        <taxon>Pseudomonadati</taxon>
        <taxon>Chlamydiota</taxon>
        <taxon>Chlamydiia</taxon>
        <taxon>Parachlamydiales</taxon>
        <taxon>Simkaniaceae</taxon>
        <taxon>Simkania</taxon>
    </lineage>
</organism>
<proteinExistence type="predicted"/>
<name>F8L333_SIMNZ</name>
<reference evidence="2 3" key="2">
    <citation type="journal article" date="2011" name="Mol. Biol. Evol.">
        <title>Unity in variety--the pan-genome of the Chlamydiae.</title>
        <authorList>
            <person name="Collingro A."/>
            <person name="Tischler P."/>
            <person name="Weinmaier T."/>
            <person name="Penz T."/>
            <person name="Heinz E."/>
            <person name="Brunham R.C."/>
            <person name="Read T.D."/>
            <person name="Bavoil P.M."/>
            <person name="Sachse K."/>
            <person name="Kahane S."/>
            <person name="Friedman M.G."/>
            <person name="Rattei T."/>
            <person name="Myers G.S."/>
            <person name="Horn M."/>
        </authorList>
    </citation>
    <scope>NUCLEOTIDE SEQUENCE [LARGE SCALE GENOMIC DNA]</scope>
    <source>
        <strain evidence="3">ATCC VR-1471 / Z</strain>
    </source>
</reference>
<dbReference type="EMBL" id="FR872582">
    <property type="protein sequence ID" value="CCB89671.1"/>
    <property type="molecule type" value="Genomic_DNA"/>
</dbReference>
<evidence type="ECO:0000256" key="1">
    <source>
        <dbReference type="SAM" id="MobiDB-lite"/>
    </source>
</evidence>
<accession>F8L333</accession>
<gene>
    <name evidence="2" type="ordered locus">SNE_A17940</name>
</gene>
<keyword evidence="3" id="KW-1185">Reference proteome</keyword>
<dbReference type="KEGG" id="sng:SNE_A17940"/>
<feature type="region of interest" description="Disordered" evidence="1">
    <location>
        <begin position="74"/>
        <end position="100"/>
    </location>
</feature>
<dbReference type="HOGENOM" id="CLU_1348165_0_0_0"/>
<dbReference type="Proteomes" id="UP000000496">
    <property type="component" value="Chromosome gsn.131"/>
</dbReference>
<evidence type="ECO:0000313" key="2">
    <source>
        <dbReference type="EMBL" id="CCB89671.1"/>
    </source>
</evidence>